<gene>
    <name evidence="3" type="ORF">GNP93_17640</name>
</gene>
<dbReference type="Gene3D" id="3.40.50.720">
    <property type="entry name" value="NAD(P)-binding Rossmann-like Domain"/>
    <property type="match status" value="1"/>
</dbReference>
<dbReference type="AlphaFoldDB" id="A0A7X2ZCL4"/>
<dbReference type="SUPFAM" id="SSF56059">
    <property type="entry name" value="Glutathione synthetase ATP-binding domain-like"/>
    <property type="match status" value="1"/>
</dbReference>
<comment type="caution">
    <text evidence="3">The sequence shown here is derived from an EMBL/GenBank/DDBJ whole genome shotgun (WGS) entry which is preliminary data.</text>
</comment>
<dbReference type="PANTHER" id="PTHR43245:SF13">
    <property type="entry name" value="UDP-D-APIOSE_UDP-D-XYLOSE SYNTHASE 2"/>
    <property type="match status" value="1"/>
</dbReference>
<dbReference type="PANTHER" id="PTHR43245">
    <property type="entry name" value="BIFUNCTIONAL POLYMYXIN RESISTANCE PROTEIN ARNA"/>
    <property type="match status" value="1"/>
</dbReference>
<dbReference type="Proteomes" id="UP000450917">
    <property type="component" value="Unassembled WGS sequence"/>
</dbReference>
<protein>
    <submittedName>
        <fullName evidence="3">NAD-dependent epimerase/dehydratase family protein</fullName>
    </submittedName>
</protein>
<dbReference type="Pfam" id="PF21360">
    <property type="entry name" value="PylC-like_N"/>
    <property type="match status" value="1"/>
</dbReference>
<dbReference type="Gene3D" id="3.30.1490.20">
    <property type="entry name" value="ATP-grasp fold, A domain"/>
    <property type="match status" value="1"/>
</dbReference>
<organism evidence="3 4">
    <name type="scientific">Paenibacillus validus</name>
    <dbReference type="NCBI Taxonomy" id="44253"/>
    <lineage>
        <taxon>Bacteria</taxon>
        <taxon>Bacillati</taxon>
        <taxon>Bacillota</taxon>
        <taxon>Bacilli</taxon>
        <taxon>Bacillales</taxon>
        <taxon>Paenibacillaceae</taxon>
        <taxon>Paenibacillus</taxon>
    </lineage>
</organism>
<dbReference type="InterPro" id="IPR050177">
    <property type="entry name" value="Lipid_A_modif_metabolic_enz"/>
</dbReference>
<evidence type="ECO:0000313" key="4">
    <source>
        <dbReference type="Proteomes" id="UP000450917"/>
    </source>
</evidence>
<dbReference type="RefSeq" id="WP_155615219.1">
    <property type="nucleotide sequence ID" value="NZ_WNZX01000015.1"/>
</dbReference>
<dbReference type="InterPro" id="IPR048764">
    <property type="entry name" value="PylC_N"/>
</dbReference>
<dbReference type="SUPFAM" id="SSF51735">
    <property type="entry name" value="NAD(P)-binding Rossmann-fold domains"/>
    <property type="match status" value="1"/>
</dbReference>
<evidence type="ECO:0000313" key="3">
    <source>
        <dbReference type="EMBL" id="MUG72494.1"/>
    </source>
</evidence>
<dbReference type="InterPro" id="IPR011761">
    <property type="entry name" value="ATP-grasp"/>
</dbReference>
<feature type="domain" description="ATP-grasp" evidence="2">
    <location>
        <begin position="432"/>
        <end position="618"/>
    </location>
</feature>
<dbReference type="Pfam" id="PF02655">
    <property type="entry name" value="ATP-grasp_3"/>
    <property type="match status" value="1"/>
</dbReference>
<dbReference type="InterPro" id="IPR001509">
    <property type="entry name" value="Epimerase_deHydtase"/>
</dbReference>
<dbReference type="InterPro" id="IPR003806">
    <property type="entry name" value="ATP-grasp_PylC-type"/>
</dbReference>
<dbReference type="InterPro" id="IPR013815">
    <property type="entry name" value="ATP_grasp_subdomain_1"/>
</dbReference>
<evidence type="ECO:0000256" key="1">
    <source>
        <dbReference type="PROSITE-ProRule" id="PRU00409"/>
    </source>
</evidence>
<keyword evidence="1" id="KW-0547">Nucleotide-binding</keyword>
<dbReference type="GO" id="GO:0046872">
    <property type="term" value="F:metal ion binding"/>
    <property type="evidence" value="ECO:0007669"/>
    <property type="project" value="InterPro"/>
</dbReference>
<sequence>MLTGKKVFISGGAGVIGQELVKKLLQRGVEVMVGDIKPRPHGWDSSIIYRQGDLNYISCQELQRFQPEYVFHLAATFERSVETYEFWNENYEHNVRLSHHLMHCLKDIPTLRKVVFASSYLIYNPATYTFQEPAFEAVNLKEEGEIYPRNLCGVAKLLHEMELQFLHHFRGTSLQTVSARIYRSYGKNSRDIISRWIRALLRDETITVFRKEGLFDYIYAEDGAEGLIRLAESDAVGIVNLGSGRARRVQEVLDVLALHFPHMKVTEGDSDIPYEASQADMSLFKKWTGWAPERHLEDTIPEMIAYERDCSSSEVRSEPFRILISSVSKKIPLLKSVNKAVQKLGLETQIIGADNNPNCIGKHFTDMFWEMPRLGQLPVTELIRYCNEHDVKCIIPTRDGELSYYAEHQSELKQHGIHVMISKPDTVQKCLDKQLFYETLKNAGFPAIPTSTSIKDMEAEKYVVKERFGAGSESLGLDLNKEMAVLHALNLKQPIFQPFIIGKEYSIDLYRDRMGRVKGTIVRSRDLVVNGESQITKTENNPELEKLAYDIADHLGLYGHAVLQVLVDEKGMPHIIECNTRFGGASTLSVEAGLDSFYWFLLESAGADISEYPFLRSKKEKRLIRFAEDLIV</sequence>
<dbReference type="Pfam" id="PF01370">
    <property type="entry name" value="Epimerase"/>
    <property type="match status" value="1"/>
</dbReference>
<dbReference type="Gene3D" id="3.30.470.20">
    <property type="entry name" value="ATP-grasp fold, B domain"/>
    <property type="match status" value="1"/>
</dbReference>
<dbReference type="InterPro" id="IPR036291">
    <property type="entry name" value="NAD(P)-bd_dom_sf"/>
</dbReference>
<proteinExistence type="predicted"/>
<dbReference type="Gene3D" id="3.40.50.20">
    <property type="match status" value="1"/>
</dbReference>
<dbReference type="GO" id="GO:0005524">
    <property type="term" value="F:ATP binding"/>
    <property type="evidence" value="ECO:0007669"/>
    <property type="project" value="UniProtKB-UniRule"/>
</dbReference>
<accession>A0A7X2ZCL4</accession>
<name>A0A7X2ZCL4_9BACL</name>
<keyword evidence="1" id="KW-0067">ATP-binding</keyword>
<keyword evidence="4" id="KW-1185">Reference proteome</keyword>
<dbReference type="EMBL" id="WNZX01000015">
    <property type="protein sequence ID" value="MUG72494.1"/>
    <property type="molecule type" value="Genomic_DNA"/>
</dbReference>
<dbReference type="PROSITE" id="PS50975">
    <property type="entry name" value="ATP_GRASP"/>
    <property type="match status" value="1"/>
</dbReference>
<evidence type="ECO:0000259" key="2">
    <source>
        <dbReference type="PROSITE" id="PS50975"/>
    </source>
</evidence>
<reference evidence="3 4" key="1">
    <citation type="submission" date="2019-11" db="EMBL/GenBank/DDBJ databases">
        <title>Draft genome sequences of five Paenibacillus species of dairy origin.</title>
        <authorList>
            <person name="Olajide A.M."/>
            <person name="Chen S."/>
            <person name="Lapointe G."/>
        </authorList>
    </citation>
    <scope>NUCLEOTIDE SEQUENCE [LARGE SCALE GENOMIC DNA]</scope>
    <source>
        <strain evidence="3 4">2CS3</strain>
    </source>
</reference>